<dbReference type="PROSITE" id="PS00028">
    <property type="entry name" value="ZINC_FINGER_C2H2_1"/>
    <property type="match status" value="3"/>
</dbReference>
<dbReference type="Pfam" id="PF13912">
    <property type="entry name" value="zf-C2H2_6"/>
    <property type="match status" value="3"/>
</dbReference>
<gene>
    <name evidence="4" type="ORF">LTRI10_LOCUS38477</name>
</gene>
<reference evidence="4 5" key="1">
    <citation type="submission" date="2024-04" db="EMBL/GenBank/DDBJ databases">
        <authorList>
            <person name="Fracassetti M."/>
        </authorList>
    </citation>
    <scope>NUCLEOTIDE SEQUENCE [LARGE SCALE GENOMIC DNA]</scope>
</reference>
<sequence>MTNQNNANSNPIFPSSSSSPPPPLPQPQISSLPNPNHHRKKRTKLNKILLEPNPIPPPIFANPFGSPLTPSPASASSSSLLHTHNAAESVASGSVRKNKAGSSGGGKKADPSAPKDKPCTECGKKFSSWKALFGHMRCHPEREWRGINPPPNHRRRPTPQTPLMIFSPSPPPPLPQTHIGGPRGDPQEMITMTAADHEVADCLLFLANFTAAVAVTACSHQSPVSGEQNWGNRVAAAVEGDEFGGAIVPFHRQKQEEGEDSGRFECSSCKKVFGSHQALGGHRASHKNVKGCFQNDTIVPAADDFRQNSSLAEICGDAHSAAVVMAGVDGGGSVPGYHKCSICLRVFPSGQALGGHKRCHWDNQRGIQQQQQQQRSQSSSSMLMVDLNLPAPVPAPAVIPPPKDEEHECSSPPTLDLRLGL</sequence>
<keyword evidence="1" id="KW-0863">Zinc-finger</keyword>
<evidence type="ECO:0000313" key="5">
    <source>
        <dbReference type="Proteomes" id="UP001497516"/>
    </source>
</evidence>
<dbReference type="Proteomes" id="UP001497516">
    <property type="component" value="Chromosome 6"/>
</dbReference>
<dbReference type="SMART" id="SM00355">
    <property type="entry name" value="ZnF_C2H2"/>
    <property type="match status" value="3"/>
</dbReference>
<evidence type="ECO:0000256" key="1">
    <source>
        <dbReference type="PROSITE-ProRule" id="PRU00042"/>
    </source>
</evidence>
<name>A0AAV2FKG3_9ROSI</name>
<accession>A0AAV2FKG3</accession>
<proteinExistence type="predicted"/>
<dbReference type="Gene3D" id="3.30.160.60">
    <property type="entry name" value="Classic Zinc Finger"/>
    <property type="match status" value="1"/>
</dbReference>
<feature type="compositionally biased region" description="Basic residues" evidence="2">
    <location>
        <begin position="36"/>
        <end position="45"/>
    </location>
</feature>
<dbReference type="PROSITE" id="PS50157">
    <property type="entry name" value="ZINC_FINGER_C2H2_2"/>
    <property type="match status" value="3"/>
</dbReference>
<dbReference type="PANTHER" id="PTHR47591">
    <property type="entry name" value="ZINC FINGER PROTEIN ZAT2-RELATED"/>
    <property type="match status" value="1"/>
</dbReference>
<evidence type="ECO:0000313" key="4">
    <source>
        <dbReference type="EMBL" id="CAL1398233.1"/>
    </source>
</evidence>
<dbReference type="PANTHER" id="PTHR47591:SF1">
    <property type="entry name" value="ZINC FINGER PROTEIN ZAT2-RELATED"/>
    <property type="match status" value="1"/>
</dbReference>
<feature type="compositionally biased region" description="Low complexity" evidence="2">
    <location>
        <begin position="61"/>
        <end position="84"/>
    </location>
</feature>
<feature type="region of interest" description="Disordered" evidence="2">
    <location>
        <begin position="1"/>
        <end position="120"/>
    </location>
</feature>
<evidence type="ECO:0000256" key="2">
    <source>
        <dbReference type="SAM" id="MobiDB-lite"/>
    </source>
</evidence>
<keyword evidence="1" id="KW-0862">Zinc</keyword>
<feature type="region of interest" description="Disordered" evidence="2">
    <location>
        <begin position="393"/>
        <end position="421"/>
    </location>
</feature>
<feature type="compositionally biased region" description="Basic and acidic residues" evidence="2">
    <location>
        <begin position="107"/>
        <end position="120"/>
    </location>
</feature>
<feature type="domain" description="C2H2-type" evidence="3">
    <location>
        <begin position="338"/>
        <end position="365"/>
    </location>
</feature>
<dbReference type="EMBL" id="OZ034819">
    <property type="protein sequence ID" value="CAL1398233.1"/>
    <property type="molecule type" value="Genomic_DNA"/>
</dbReference>
<dbReference type="InterPro" id="IPR013087">
    <property type="entry name" value="Znf_C2H2_type"/>
</dbReference>
<protein>
    <recommendedName>
        <fullName evidence="3">C2H2-type domain-containing protein</fullName>
    </recommendedName>
</protein>
<evidence type="ECO:0000259" key="3">
    <source>
        <dbReference type="PROSITE" id="PS50157"/>
    </source>
</evidence>
<dbReference type="AlphaFoldDB" id="A0AAV2FKG3"/>
<keyword evidence="5" id="KW-1185">Reference proteome</keyword>
<dbReference type="SUPFAM" id="SSF57667">
    <property type="entry name" value="beta-beta-alpha zinc fingers"/>
    <property type="match status" value="1"/>
</dbReference>
<keyword evidence="1" id="KW-0479">Metal-binding</keyword>
<feature type="domain" description="C2H2-type" evidence="3">
    <location>
        <begin position="117"/>
        <end position="144"/>
    </location>
</feature>
<feature type="compositionally biased region" description="Low complexity" evidence="2">
    <location>
        <begin position="1"/>
        <end position="18"/>
    </location>
</feature>
<dbReference type="InterPro" id="IPR036236">
    <property type="entry name" value="Znf_C2H2_sf"/>
</dbReference>
<feature type="domain" description="C2H2-type" evidence="3">
    <location>
        <begin position="264"/>
        <end position="291"/>
    </location>
</feature>
<organism evidence="4 5">
    <name type="scientific">Linum trigynum</name>
    <dbReference type="NCBI Taxonomy" id="586398"/>
    <lineage>
        <taxon>Eukaryota</taxon>
        <taxon>Viridiplantae</taxon>
        <taxon>Streptophyta</taxon>
        <taxon>Embryophyta</taxon>
        <taxon>Tracheophyta</taxon>
        <taxon>Spermatophyta</taxon>
        <taxon>Magnoliopsida</taxon>
        <taxon>eudicotyledons</taxon>
        <taxon>Gunneridae</taxon>
        <taxon>Pentapetalae</taxon>
        <taxon>rosids</taxon>
        <taxon>fabids</taxon>
        <taxon>Malpighiales</taxon>
        <taxon>Linaceae</taxon>
        <taxon>Linum</taxon>
    </lineage>
</organism>
<dbReference type="GO" id="GO:0008270">
    <property type="term" value="F:zinc ion binding"/>
    <property type="evidence" value="ECO:0007669"/>
    <property type="project" value="UniProtKB-KW"/>
</dbReference>